<dbReference type="EMBL" id="CP089278">
    <property type="protein sequence ID" value="USP79474.1"/>
    <property type="molecule type" value="Genomic_DNA"/>
</dbReference>
<name>A0A9Q8ZDI0_CURCL</name>
<evidence type="ECO:0000256" key="1">
    <source>
        <dbReference type="SAM" id="MobiDB-lite"/>
    </source>
</evidence>
<reference evidence="2" key="1">
    <citation type="submission" date="2021-12" db="EMBL/GenBank/DDBJ databases">
        <title>Curvularia clavata genome.</title>
        <authorList>
            <person name="Cao Y."/>
        </authorList>
    </citation>
    <scope>NUCLEOTIDE SEQUENCE</scope>
    <source>
        <strain evidence="2">Yc1106</strain>
    </source>
</reference>
<dbReference type="AlphaFoldDB" id="A0A9Q8ZDI0"/>
<sequence>MDFVQLEVGANSNMSMGIGGSLDVEVSVSAFLATTSLAALVSTHLNMMLTKESNSEKSFELQVEMPHPSTSASGTSRQKNGAYSTTSDAAVEQDKKGLRDYAQSWTLISSLELYVRPAKNKSEVVKNAVSFIHDNYPALEK</sequence>
<feature type="compositionally biased region" description="Polar residues" evidence="1">
    <location>
        <begin position="68"/>
        <end position="88"/>
    </location>
</feature>
<organism evidence="2 3">
    <name type="scientific">Curvularia clavata</name>
    <dbReference type="NCBI Taxonomy" id="95742"/>
    <lineage>
        <taxon>Eukaryota</taxon>
        <taxon>Fungi</taxon>
        <taxon>Dikarya</taxon>
        <taxon>Ascomycota</taxon>
        <taxon>Pezizomycotina</taxon>
        <taxon>Dothideomycetes</taxon>
        <taxon>Pleosporomycetidae</taxon>
        <taxon>Pleosporales</taxon>
        <taxon>Pleosporineae</taxon>
        <taxon>Pleosporaceae</taxon>
        <taxon>Curvularia</taxon>
    </lineage>
</organism>
<protein>
    <submittedName>
        <fullName evidence="2">Uncharacterized protein</fullName>
    </submittedName>
</protein>
<gene>
    <name evidence="2" type="ORF">yc1106_06748</name>
</gene>
<evidence type="ECO:0000313" key="2">
    <source>
        <dbReference type="EMBL" id="USP79474.1"/>
    </source>
</evidence>
<feature type="region of interest" description="Disordered" evidence="1">
    <location>
        <begin position="57"/>
        <end position="93"/>
    </location>
</feature>
<keyword evidence="3" id="KW-1185">Reference proteome</keyword>
<dbReference type="VEuPathDB" id="FungiDB:yc1106_06748"/>
<evidence type="ECO:0000313" key="3">
    <source>
        <dbReference type="Proteomes" id="UP001056012"/>
    </source>
</evidence>
<accession>A0A9Q8ZDI0</accession>
<dbReference type="Proteomes" id="UP001056012">
    <property type="component" value="Chromosome 5"/>
</dbReference>
<proteinExistence type="predicted"/>